<dbReference type="OrthoDB" id="2249550at2"/>
<keyword evidence="2" id="KW-1185">Reference proteome</keyword>
<dbReference type="RefSeq" id="WP_057751804.1">
    <property type="nucleotide sequence ID" value="NZ_BJVH01000008.1"/>
</dbReference>
<evidence type="ECO:0000313" key="2">
    <source>
        <dbReference type="Proteomes" id="UP000051568"/>
    </source>
</evidence>
<dbReference type="STRING" id="319652.IV80_GL001858"/>
<dbReference type="Proteomes" id="UP000051568">
    <property type="component" value="Unassembled WGS sequence"/>
</dbReference>
<dbReference type="EMBL" id="JQBR01000008">
    <property type="protein sequence ID" value="KRN65576.1"/>
    <property type="molecule type" value="Genomic_DNA"/>
</dbReference>
<proteinExistence type="predicted"/>
<gene>
    <name evidence="1" type="ORF">IV80_GL001858</name>
</gene>
<accession>A0A0R2IL10</accession>
<sequence length="188" mass="21727">MYEIPSSAFESINDYGNDKEKAVLHVFTPMRISVDGKIFPQLPKKDHGALKKFSKKAAVINNPALIEFTNDEIKIHDEQGNVIRTEKIDMVDFVQFGALRTFMVFPAYTFAMTMVIGVHDQHYYVVNPNFTPFQLLTPILKQHSVTIEDPFDIAKLPSNEQREDYFGNSYEQKIKGTNYPLSLEWWPF</sequence>
<dbReference type="PATRIC" id="fig|319652.3.peg.1887"/>
<organism evidence="1 2">
    <name type="scientific">Pediococcus cellicola</name>
    <dbReference type="NCBI Taxonomy" id="319652"/>
    <lineage>
        <taxon>Bacteria</taxon>
        <taxon>Bacillati</taxon>
        <taxon>Bacillota</taxon>
        <taxon>Bacilli</taxon>
        <taxon>Lactobacillales</taxon>
        <taxon>Lactobacillaceae</taxon>
        <taxon>Pediococcus</taxon>
    </lineage>
</organism>
<reference evidence="1 2" key="1">
    <citation type="journal article" date="2015" name="Genome Announc.">
        <title>Expanding the biotechnology potential of lactobacilli through comparative genomics of 213 strains and associated genera.</title>
        <authorList>
            <person name="Sun Z."/>
            <person name="Harris H.M."/>
            <person name="McCann A."/>
            <person name="Guo C."/>
            <person name="Argimon S."/>
            <person name="Zhang W."/>
            <person name="Yang X."/>
            <person name="Jeffery I.B."/>
            <person name="Cooney J.C."/>
            <person name="Kagawa T.F."/>
            <person name="Liu W."/>
            <person name="Song Y."/>
            <person name="Salvetti E."/>
            <person name="Wrobel A."/>
            <person name="Rasinkangas P."/>
            <person name="Parkhill J."/>
            <person name="Rea M.C."/>
            <person name="O'Sullivan O."/>
            <person name="Ritari J."/>
            <person name="Douillard F.P."/>
            <person name="Paul Ross R."/>
            <person name="Yang R."/>
            <person name="Briner A.E."/>
            <person name="Felis G.E."/>
            <person name="de Vos W.M."/>
            <person name="Barrangou R."/>
            <person name="Klaenhammer T.R."/>
            <person name="Caufield P.W."/>
            <person name="Cui Y."/>
            <person name="Zhang H."/>
            <person name="O'Toole P.W."/>
        </authorList>
    </citation>
    <scope>NUCLEOTIDE SEQUENCE [LARGE SCALE GENOMIC DNA]</scope>
    <source>
        <strain evidence="1 2">DSM 17757</strain>
    </source>
</reference>
<name>A0A0R2IL10_9LACO</name>
<protein>
    <submittedName>
        <fullName evidence="1">Uncharacterized protein</fullName>
    </submittedName>
</protein>
<evidence type="ECO:0000313" key="1">
    <source>
        <dbReference type="EMBL" id="KRN65576.1"/>
    </source>
</evidence>
<dbReference type="AlphaFoldDB" id="A0A0R2IL10"/>
<comment type="caution">
    <text evidence="1">The sequence shown here is derived from an EMBL/GenBank/DDBJ whole genome shotgun (WGS) entry which is preliminary data.</text>
</comment>